<dbReference type="InterPro" id="IPR002073">
    <property type="entry name" value="PDEase_catalytic_dom"/>
</dbReference>
<feature type="region of interest" description="Disordered" evidence="2">
    <location>
        <begin position="598"/>
        <end position="617"/>
    </location>
</feature>
<keyword evidence="1" id="KW-0479">Metal-binding</keyword>
<feature type="region of interest" description="Disordered" evidence="2">
    <location>
        <begin position="243"/>
        <end position="262"/>
    </location>
</feature>
<feature type="domain" description="PDEase" evidence="3">
    <location>
        <begin position="1"/>
        <end position="219"/>
    </location>
</feature>
<reference evidence="5" key="1">
    <citation type="submission" date="2016-11" db="UniProtKB">
        <authorList>
            <consortium name="WormBaseParasite"/>
        </authorList>
    </citation>
    <scope>IDENTIFICATION</scope>
</reference>
<dbReference type="GO" id="GO:0046872">
    <property type="term" value="F:metal ion binding"/>
    <property type="evidence" value="ECO:0007669"/>
    <property type="project" value="UniProtKB-KW"/>
</dbReference>
<dbReference type="InterPro" id="IPR025398">
    <property type="entry name" value="DUF4371"/>
</dbReference>
<dbReference type="Pfam" id="PF00233">
    <property type="entry name" value="PDEase_I"/>
    <property type="match status" value="1"/>
</dbReference>
<feature type="binding site" evidence="1">
    <location>
        <position position="93"/>
    </location>
    <ligand>
        <name>Zn(2+)</name>
        <dbReference type="ChEBI" id="CHEBI:29105"/>
        <label>1</label>
    </ligand>
</feature>
<evidence type="ECO:0000313" key="5">
    <source>
        <dbReference type="WBParaSite" id="maker-uti_cns_0016621-snap-gene-0.2-mRNA-1"/>
    </source>
</evidence>
<proteinExistence type="predicted"/>
<name>A0A1I8IU29_9PLAT</name>
<feature type="compositionally biased region" description="Low complexity" evidence="2">
    <location>
        <begin position="606"/>
        <end position="617"/>
    </location>
</feature>
<feature type="region of interest" description="Disordered" evidence="2">
    <location>
        <begin position="35"/>
        <end position="54"/>
    </location>
</feature>
<dbReference type="Proteomes" id="UP000095280">
    <property type="component" value="Unplaced"/>
</dbReference>
<organism evidence="4 5">
    <name type="scientific">Macrostomum lignano</name>
    <dbReference type="NCBI Taxonomy" id="282301"/>
    <lineage>
        <taxon>Eukaryota</taxon>
        <taxon>Metazoa</taxon>
        <taxon>Spiralia</taxon>
        <taxon>Lophotrochozoa</taxon>
        <taxon>Platyhelminthes</taxon>
        <taxon>Rhabditophora</taxon>
        <taxon>Macrostomorpha</taxon>
        <taxon>Macrostomida</taxon>
        <taxon>Macrostomidae</taxon>
        <taxon>Macrostomum</taxon>
    </lineage>
</organism>
<dbReference type="AlphaFoldDB" id="A0A1I8IU29"/>
<evidence type="ECO:0000256" key="1">
    <source>
        <dbReference type="PIRSR" id="PIRSR623088-3"/>
    </source>
</evidence>
<dbReference type="InterPro" id="IPR023088">
    <property type="entry name" value="PDEase"/>
</dbReference>
<dbReference type="WBParaSite" id="maker-uti_cns_0016621-snap-gene-0.2-mRNA-1">
    <property type="protein sequence ID" value="maker-uti_cns_0016621-snap-gene-0.2-mRNA-1"/>
    <property type="gene ID" value="maker-uti_cns_0016621-snap-gene-0.2"/>
</dbReference>
<dbReference type="PANTHER" id="PTHR46289">
    <property type="entry name" value="52 KDA REPRESSOR OF THE INHIBITOR OF THE PROTEIN KINASE-LIKE PROTEIN-RELATED"/>
    <property type="match status" value="1"/>
</dbReference>
<dbReference type="InterPro" id="IPR052958">
    <property type="entry name" value="IFN-induced_PKR_regulator"/>
</dbReference>
<dbReference type="SUPFAM" id="SSF109604">
    <property type="entry name" value="HD-domain/PDEase-like"/>
    <property type="match status" value="1"/>
</dbReference>
<feature type="region of interest" description="Disordered" evidence="2">
    <location>
        <begin position="174"/>
        <end position="200"/>
    </location>
</feature>
<accession>A0A1I8IU29</accession>
<dbReference type="PROSITE" id="PS51845">
    <property type="entry name" value="PDEASE_I_2"/>
    <property type="match status" value="1"/>
</dbReference>
<sequence length="969" mass="107178">MVLNTDMSLHFQQIKNMKQLLSMPENQWRRSLTQPMASIPDPQPSQSCPANLSRRRDPDQEWLFFGNGSNRPNRNRCRIDKEKALALMLHCADISHPGKRWDLHYRWTLGLLEEFFRQGDRERALDLPCSPLCDRTVTMVAQSQVGFIDFIMEPSFNVLGDMLEKILGPLFEQQRKAGGSAGPDDDGSASESGSPSIRRPWADVIKENRATWKARAEIVRSAGCDALGLLLLLFHRGPRRAAAGDAGEFQGGSAPGPGQASDRCAPVARVAWPTYATSTVPSNATCTHTACTHTTCTHTTCTHTACTHTTCTTCTHTTCTHTTCTHTTCTHTACTHTHTCTHTACTHTASTHTACTHTACTHTASTHTTCTHAASTHTTCNHPTFSLIKFPPQRQYKLTNPIQKAAEFTPEFHRHGVVDDWVDGGVDEDQKAADHAVPLGDDAILRRYKAVVGHHQALLDSAWSPSANYSMPYSTRIVKGKPEKRYLRHEHLQKHSFLAFSEARSGLFCRFCALFGPASGDVRNQQLGFLVSKPLTTAYHQDAMARAATFKQQAAARIDVVKQLDEARQRQAAENRNRLRPIVKTLLLCGRQNIPLRGHRDDGPLSSGNSDTSDDNSMVSGSGNFRALLQFRVDAGDEALEKHLKNSAANATYISKTIQKELLEAAGCVIQETLATKVNAAKCFSVLMDETCDNSKKKQMEDFLGFAHVTDQSGSALAAALFSFLEKLGINYHLLVGQGYDGAAAMRASGSCRSRRRKLLTLCDTRWVERNDAVLVFSQLFASIVEFLDFCESASDCDPRTAAKAQMLKAACTMPNFIVALHMMGEAVIRPLSSFLQKVSIDLFTASKHIENVRVTLEKMQAEASTAFKSIWSSASEAAAEADVELRIPRRRGCQQGRGASEDTPEEHFRADVYEPFLQHILSQFQQRFGDQAQHDAFLQLTCLLPKYVHLYDVKDFEPLTDCRSSAAF</sequence>
<dbReference type="InterPro" id="IPR036971">
    <property type="entry name" value="PDEase_catalytic_dom_sf"/>
</dbReference>
<evidence type="ECO:0000256" key="2">
    <source>
        <dbReference type="SAM" id="MobiDB-lite"/>
    </source>
</evidence>
<evidence type="ECO:0000313" key="4">
    <source>
        <dbReference type="Proteomes" id="UP000095280"/>
    </source>
</evidence>
<dbReference type="PRINTS" id="PR00387">
    <property type="entry name" value="PDIESTERASE1"/>
</dbReference>
<dbReference type="PANTHER" id="PTHR46289:SF17">
    <property type="entry name" value="HAT C-TERMINAL DIMERISATION DOMAIN-CONTAINING PROTEIN"/>
    <property type="match status" value="1"/>
</dbReference>
<dbReference type="GO" id="GO:0004114">
    <property type="term" value="F:3',5'-cyclic-nucleotide phosphodiesterase activity"/>
    <property type="evidence" value="ECO:0007669"/>
    <property type="project" value="InterPro"/>
</dbReference>
<evidence type="ECO:0000259" key="3">
    <source>
        <dbReference type="PROSITE" id="PS51845"/>
    </source>
</evidence>
<dbReference type="Gene3D" id="1.10.1300.10">
    <property type="entry name" value="3'5'-cyclic nucleotide phosphodiesterase, catalytic domain"/>
    <property type="match status" value="1"/>
</dbReference>
<keyword evidence="4" id="KW-1185">Reference proteome</keyword>
<dbReference type="GO" id="GO:0007165">
    <property type="term" value="P:signal transduction"/>
    <property type="evidence" value="ECO:0007669"/>
    <property type="project" value="InterPro"/>
</dbReference>
<dbReference type="Pfam" id="PF14291">
    <property type="entry name" value="DUF4371"/>
    <property type="match status" value="1"/>
</dbReference>
<protein>
    <submittedName>
        <fullName evidence="5">PDEase domain-containing protein</fullName>
    </submittedName>
</protein>